<name>A0A1B2RZ53_9CHLO</name>
<organism evidence="4">
    <name type="scientific">Gloeotilopsis planctonica</name>
    <dbReference type="NCBI Taxonomy" id="34157"/>
    <lineage>
        <taxon>Eukaryota</taxon>
        <taxon>Viridiplantae</taxon>
        <taxon>Chlorophyta</taxon>
        <taxon>core chlorophytes</taxon>
        <taxon>Ulvophyceae</taxon>
        <taxon>OUU clade</taxon>
        <taxon>Ulotrichales</taxon>
        <taxon>Ulotrichaceae</taxon>
        <taxon>Gloeotilopsis</taxon>
    </lineage>
</organism>
<dbReference type="GO" id="GO:0003735">
    <property type="term" value="F:structural constituent of ribosome"/>
    <property type="evidence" value="ECO:0007669"/>
    <property type="project" value="InterPro"/>
</dbReference>
<evidence type="ECO:0000313" key="4">
    <source>
        <dbReference type="EMBL" id="AOC61613.1"/>
    </source>
</evidence>
<dbReference type="InterPro" id="IPR038657">
    <property type="entry name" value="Ribosomal_bL19_sf"/>
</dbReference>
<gene>
    <name evidence="4" type="primary">rpl19</name>
</gene>
<dbReference type="Gene3D" id="2.30.30.790">
    <property type="match status" value="1"/>
</dbReference>
<dbReference type="GO" id="GO:0022625">
    <property type="term" value="C:cytosolic large ribosomal subunit"/>
    <property type="evidence" value="ECO:0007669"/>
    <property type="project" value="TreeGrafter"/>
</dbReference>
<proteinExistence type="inferred from homology"/>
<evidence type="ECO:0000256" key="2">
    <source>
        <dbReference type="ARBA" id="ARBA00022980"/>
    </source>
</evidence>
<geneLocation type="chloroplast" evidence="4"/>
<sequence length="92" mass="10453">MKLFQLVQNIESDYLKKDLPTLKIGNSVRVNVLIQESNKKRLQSYQGTIVSQHRAGLNSTITVRRISKGVGVNRIFPIHSPDIHSIEKIESK</sequence>
<dbReference type="SUPFAM" id="SSF50104">
    <property type="entry name" value="Translation proteins SH3-like domain"/>
    <property type="match status" value="1"/>
</dbReference>
<dbReference type="PRINTS" id="PR00061">
    <property type="entry name" value="RIBOSOMALL19"/>
</dbReference>
<dbReference type="PANTHER" id="PTHR15680:SF9">
    <property type="entry name" value="LARGE RIBOSOMAL SUBUNIT PROTEIN BL19M"/>
    <property type="match status" value="1"/>
</dbReference>
<reference evidence="4" key="1">
    <citation type="journal article" date="2016" name="Genome Biol. Evol.">
        <title>Mitochondrion-to-Chloroplast DNA Transfers and Intragenomic Proliferation of Chloroplast Group II Introns in Gloeotilopsis Green Algae (Ulotrichales, Ulvophyceae).</title>
        <authorList>
            <person name="Turmel M."/>
            <person name="Otis C."/>
            <person name="Lemieux C."/>
        </authorList>
    </citation>
    <scope>NUCLEOTIDE SEQUENCE</scope>
</reference>
<comment type="similarity">
    <text evidence="1">Belongs to the bacterial ribosomal protein bL19 family.</text>
</comment>
<keyword evidence="3" id="KW-0687">Ribonucleoprotein</keyword>
<dbReference type="InterPro" id="IPR001857">
    <property type="entry name" value="Ribosomal_bL19"/>
</dbReference>
<dbReference type="AlphaFoldDB" id="A0A1B2RZ53"/>
<keyword evidence="2 4" id="KW-0689">Ribosomal protein</keyword>
<dbReference type="EMBL" id="KX306824">
    <property type="protein sequence ID" value="AOC61613.1"/>
    <property type="molecule type" value="Genomic_DNA"/>
</dbReference>
<dbReference type="PANTHER" id="PTHR15680">
    <property type="entry name" value="RIBOSOMAL PROTEIN L19"/>
    <property type="match status" value="1"/>
</dbReference>
<dbReference type="Pfam" id="PF01245">
    <property type="entry name" value="Ribosomal_L19"/>
    <property type="match status" value="1"/>
</dbReference>
<dbReference type="GO" id="GO:0006412">
    <property type="term" value="P:translation"/>
    <property type="evidence" value="ECO:0007669"/>
    <property type="project" value="InterPro"/>
</dbReference>
<accession>A0A1B2RZ53</accession>
<evidence type="ECO:0000256" key="3">
    <source>
        <dbReference type="ARBA" id="ARBA00023274"/>
    </source>
</evidence>
<keyword evidence="4" id="KW-0150">Chloroplast</keyword>
<protein>
    <submittedName>
        <fullName evidence="4">Ribosomal protein L19</fullName>
    </submittedName>
</protein>
<dbReference type="InterPro" id="IPR008991">
    <property type="entry name" value="Translation_prot_SH3-like_sf"/>
</dbReference>
<keyword evidence="4" id="KW-0934">Plastid</keyword>
<evidence type="ECO:0000256" key="1">
    <source>
        <dbReference type="ARBA" id="ARBA00005781"/>
    </source>
</evidence>